<evidence type="ECO:0000256" key="9">
    <source>
        <dbReference type="SAM" id="MobiDB-lite"/>
    </source>
</evidence>
<dbReference type="GO" id="GO:0005759">
    <property type="term" value="C:mitochondrial matrix"/>
    <property type="evidence" value="ECO:0007669"/>
    <property type="project" value="UniProtKB-SubCell"/>
</dbReference>
<sequence>MIRLARLNTFFGYGGSRQLVRGLSSSPFAMAASVFKMPAMSPTMSEGGIVSWKLKDGEEFAAGDVLLEVETDKSTIDVEAQDDGIMWEILVPEGEKGIPVGKPIAFLAEPGDDLSSLERPAIEEPESSKDEKKTEQQESTPKKESSETSKAPEESKKAAEKTSGAVASSGDGVFKKANPDLKLSPAVEMLLHSNNISHDEAISKIPASGPKGRLLKGDVLAYLGAIRAEAVSKVSKYVQSKEHLDLSNIKLAEPKPVSEDEKSAASEPKKPSNELSIMLTLPIEEDVSKDSFKSSFENSIRHAINEVYSERFPEYSSSPTASAFAKTDVFDDLVSPSVTKKRFEITDISYNFRKPTPAANDLFDDLVGVQTPKILSKSNDEKNVDVELKLKFNESLIDAKPFVENFQNNLLRSIPSQQLIVIN</sequence>
<dbReference type="Pfam" id="PF02817">
    <property type="entry name" value="E3_binding"/>
    <property type="match status" value="1"/>
</dbReference>
<feature type="compositionally biased region" description="Basic and acidic residues" evidence="9">
    <location>
        <begin position="121"/>
        <end position="160"/>
    </location>
</feature>
<dbReference type="PANTHER" id="PTHR23151:SF82">
    <property type="entry name" value="PYRUVATE DEHYDROGENASE COMPLEX PROTEIN X COMPONENT, MITOCHONDRIAL"/>
    <property type="match status" value="1"/>
</dbReference>
<comment type="similarity">
    <text evidence="2">Belongs to the 2-oxoacid dehydrogenase family.</text>
</comment>
<accession>G8YUZ8</accession>
<evidence type="ECO:0000313" key="12">
    <source>
        <dbReference type="EMBL" id="CCE72681.1"/>
    </source>
</evidence>
<gene>
    <name evidence="12" type="primary">Piso0_000271</name>
    <name evidence="12" type="ORF">GNLVRS01_PISO0A05676g</name>
</gene>
<dbReference type="FunFam" id="4.10.320.10:FF:000017">
    <property type="entry name" value="Pyruvate dehydrogenase complex protein X component, mitochondrial"/>
    <property type="match status" value="1"/>
</dbReference>
<dbReference type="Proteomes" id="UP000005222">
    <property type="component" value="Chromosome A"/>
</dbReference>
<evidence type="ECO:0000256" key="6">
    <source>
        <dbReference type="ARBA" id="ARBA00059875"/>
    </source>
</evidence>
<dbReference type="EMBL" id="FO082059">
    <property type="protein sequence ID" value="CCE72681.1"/>
    <property type="molecule type" value="Genomic_DNA"/>
</dbReference>
<dbReference type="OrthoDB" id="202158at2759"/>
<organism evidence="12 13">
    <name type="scientific">Pichia sorbitophila (strain ATCC MYA-4447 / BCRC 22081 / CBS 7064 / NBRC 10061 / NRRL Y-12695)</name>
    <name type="common">Hybrid yeast</name>
    <dbReference type="NCBI Taxonomy" id="559304"/>
    <lineage>
        <taxon>Eukaryota</taxon>
        <taxon>Fungi</taxon>
        <taxon>Dikarya</taxon>
        <taxon>Ascomycota</taxon>
        <taxon>Saccharomycotina</taxon>
        <taxon>Pichiomycetes</taxon>
        <taxon>Debaryomycetaceae</taxon>
        <taxon>Millerozyma</taxon>
    </lineage>
</organism>
<dbReference type="PROSITE" id="PS50968">
    <property type="entry name" value="BIOTINYL_LIPOYL"/>
    <property type="match status" value="1"/>
</dbReference>
<evidence type="ECO:0000256" key="4">
    <source>
        <dbReference type="ARBA" id="ARBA00022946"/>
    </source>
</evidence>
<dbReference type="SUPFAM" id="SSF51230">
    <property type="entry name" value="Single hybrid motif"/>
    <property type="match status" value="1"/>
</dbReference>
<evidence type="ECO:0000313" key="13">
    <source>
        <dbReference type="Proteomes" id="UP000005222"/>
    </source>
</evidence>
<dbReference type="PANTHER" id="PTHR23151">
    <property type="entry name" value="DIHYDROLIPOAMIDE ACETYL/SUCCINYL-TRANSFERASE-RELATED"/>
    <property type="match status" value="1"/>
</dbReference>
<comment type="function">
    <text evidence="6">Required for anchoring dihydrolipoamide dehydrogenase (E3) to the dihydrolipoamide transacetylase (E2) core of the pyruvate dehydrogenase complexes of eukaryotes. This specific binding is essential for a functional PDH complex.</text>
</comment>
<evidence type="ECO:0000259" key="10">
    <source>
        <dbReference type="PROSITE" id="PS50968"/>
    </source>
</evidence>
<evidence type="ECO:0000256" key="1">
    <source>
        <dbReference type="ARBA" id="ARBA00004305"/>
    </source>
</evidence>
<dbReference type="Gene3D" id="2.40.50.100">
    <property type="match status" value="1"/>
</dbReference>
<keyword evidence="4" id="KW-0809">Transit peptide</keyword>
<keyword evidence="13" id="KW-1185">Reference proteome</keyword>
<feature type="compositionally biased region" description="Basic and acidic residues" evidence="9">
    <location>
        <begin position="252"/>
        <end position="272"/>
    </location>
</feature>
<dbReference type="GO" id="GO:0045254">
    <property type="term" value="C:pyruvate dehydrogenase complex"/>
    <property type="evidence" value="ECO:0007669"/>
    <property type="project" value="InterPro"/>
</dbReference>
<dbReference type="HOGENOM" id="CLU_035825_2_0_1"/>
<evidence type="ECO:0000256" key="3">
    <source>
        <dbReference type="ARBA" id="ARBA00022823"/>
    </source>
</evidence>
<dbReference type="GO" id="GO:0006086">
    <property type="term" value="P:pyruvate decarboxylation to acetyl-CoA"/>
    <property type="evidence" value="ECO:0007669"/>
    <property type="project" value="InterPro"/>
</dbReference>
<evidence type="ECO:0000256" key="7">
    <source>
        <dbReference type="ARBA" id="ARBA00065810"/>
    </source>
</evidence>
<feature type="domain" description="Lipoyl-binding" evidence="10">
    <location>
        <begin position="32"/>
        <end position="108"/>
    </location>
</feature>
<feature type="domain" description="Peripheral subunit-binding (PSBD)" evidence="11">
    <location>
        <begin position="182"/>
        <end position="223"/>
    </location>
</feature>
<reference evidence="12 13" key="1">
    <citation type="journal article" date="2012" name="G3 (Bethesda)">
        <title>Pichia sorbitophila, an interspecies yeast hybrid reveals early steps of genome resolution following polyploidization.</title>
        <authorList>
            <person name="Leh Louis V."/>
            <person name="Despons L."/>
            <person name="Friedrich A."/>
            <person name="Martin T."/>
            <person name="Durrens P."/>
            <person name="Casaregola S."/>
            <person name="Neuveglise C."/>
            <person name="Fairhead C."/>
            <person name="Marck C."/>
            <person name="Cruz J.A."/>
            <person name="Straub M.L."/>
            <person name="Kugler V."/>
            <person name="Sacerdot C."/>
            <person name="Uzunov Z."/>
            <person name="Thierry A."/>
            <person name="Weiss S."/>
            <person name="Bleykasten C."/>
            <person name="De Montigny J."/>
            <person name="Jacques N."/>
            <person name="Jung P."/>
            <person name="Lemaire M."/>
            <person name="Mallet S."/>
            <person name="Morel G."/>
            <person name="Richard G.F."/>
            <person name="Sarkar A."/>
            <person name="Savel G."/>
            <person name="Schacherer J."/>
            <person name="Seret M.L."/>
            <person name="Talla E."/>
            <person name="Samson G."/>
            <person name="Jubin C."/>
            <person name="Poulain J."/>
            <person name="Vacherie B."/>
            <person name="Barbe V."/>
            <person name="Pelletier E."/>
            <person name="Sherman D.J."/>
            <person name="Westhof E."/>
            <person name="Weissenbach J."/>
            <person name="Baret P.V."/>
            <person name="Wincker P."/>
            <person name="Gaillardin C."/>
            <person name="Dujon B."/>
            <person name="Souciet J.L."/>
        </authorList>
    </citation>
    <scope>NUCLEOTIDE SEQUENCE [LARGE SCALE GENOMIC DNA]</scope>
    <source>
        <strain evidence="13">ATCC MYA-4447 / BCRC 22081 / CBS 7064 / NBRC 10061 / NRRL Y-12695</strain>
    </source>
</reference>
<keyword evidence="3" id="KW-0450">Lipoyl</keyword>
<dbReference type="Pfam" id="PF00364">
    <property type="entry name" value="Biotin_lipoyl"/>
    <property type="match status" value="1"/>
</dbReference>
<dbReference type="InterPro" id="IPR004167">
    <property type="entry name" value="PSBD"/>
</dbReference>
<dbReference type="InterPro" id="IPR003016">
    <property type="entry name" value="2-oxoA_DH_lipoyl-BS"/>
</dbReference>
<proteinExistence type="inferred from homology"/>
<dbReference type="AlphaFoldDB" id="G8YUZ8"/>
<dbReference type="CDD" id="cd06849">
    <property type="entry name" value="lipoyl_domain"/>
    <property type="match status" value="1"/>
</dbReference>
<feature type="region of interest" description="Disordered" evidence="9">
    <location>
        <begin position="249"/>
        <end position="272"/>
    </location>
</feature>
<dbReference type="STRING" id="559304.G8YUZ8"/>
<dbReference type="InParanoid" id="G8YUZ8"/>
<dbReference type="FunCoup" id="G8YUZ8">
    <property type="interactions" value="198"/>
</dbReference>
<evidence type="ECO:0000256" key="8">
    <source>
        <dbReference type="ARBA" id="ARBA00083110"/>
    </source>
</evidence>
<dbReference type="InterPro" id="IPR045257">
    <property type="entry name" value="E2/Pdx1"/>
</dbReference>
<evidence type="ECO:0000259" key="11">
    <source>
        <dbReference type="PROSITE" id="PS51826"/>
    </source>
</evidence>
<dbReference type="InterPro" id="IPR036625">
    <property type="entry name" value="E3-bd_dom_sf"/>
</dbReference>
<dbReference type="OMA" id="NRFEVYD"/>
<evidence type="ECO:0000256" key="5">
    <source>
        <dbReference type="ARBA" id="ARBA00023128"/>
    </source>
</evidence>
<dbReference type="eggNOG" id="KOG0557">
    <property type="taxonomic scope" value="Eukaryota"/>
</dbReference>
<dbReference type="PROSITE" id="PS51826">
    <property type="entry name" value="PSBD"/>
    <property type="match status" value="1"/>
</dbReference>
<dbReference type="FunFam" id="2.40.50.100:FF:000010">
    <property type="entry name" value="Acetyltransferase component of pyruvate dehydrogenase complex"/>
    <property type="match status" value="1"/>
</dbReference>
<comment type="subcellular location">
    <subcellularLocation>
        <location evidence="1">Mitochondrion matrix</location>
    </subcellularLocation>
</comment>
<name>G8YUZ8_PICSO</name>
<dbReference type="SUPFAM" id="SSF47005">
    <property type="entry name" value="Peripheral subunit-binding domain of 2-oxo acid dehydrogenase complex"/>
    <property type="match status" value="1"/>
</dbReference>
<dbReference type="PROSITE" id="PS00189">
    <property type="entry name" value="LIPOYL"/>
    <property type="match status" value="1"/>
</dbReference>
<dbReference type="InterPro" id="IPR011053">
    <property type="entry name" value="Single_hybrid_motif"/>
</dbReference>
<dbReference type="Gene3D" id="4.10.320.10">
    <property type="entry name" value="E3-binding domain"/>
    <property type="match status" value="1"/>
</dbReference>
<evidence type="ECO:0000256" key="2">
    <source>
        <dbReference type="ARBA" id="ARBA00007317"/>
    </source>
</evidence>
<feature type="region of interest" description="Disordered" evidence="9">
    <location>
        <begin position="121"/>
        <end position="175"/>
    </location>
</feature>
<comment type="subunit">
    <text evidence="7">Eukaryotic pyruvate dehydrogenase (PDH) complexes are organized as a core consisting of the oligomeric dihydrolipoamide acetyl-transferase (E2), around which are arranged multiple copies of pyruvate dehydrogenase (E1), dihydrolipoamide dehydrogenase (E3) and protein X (E3BP) bound by non-covalent bonds.</text>
</comment>
<protein>
    <recommendedName>
        <fullName evidence="8">Dihydrolipoamide dehydrogenase-binding protein of pyruvate dehydrogenase complex</fullName>
    </recommendedName>
</protein>
<dbReference type="InterPro" id="IPR000089">
    <property type="entry name" value="Biotin_lipoyl"/>
</dbReference>
<keyword evidence="5" id="KW-0496">Mitochondrion</keyword>
<dbReference type="GO" id="GO:0004742">
    <property type="term" value="F:dihydrolipoyllysine-residue acetyltransferase activity"/>
    <property type="evidence" value="ECO:0007669"/>
    <property type="project" value="TreeGrafter"/>
</dbReference>